<dbReference type="CDD" id="cd03214">
    <property type="entry name" value="ABC_Iron-Siderophores_B12_Hemin"/>
    <property type="match status" value="1"/>
</dbReference>
<dbReference type="EMBL" id="SNZR01000011">
    <property type="protein sequence ID" value="TDR93497.1"/>
    <property type="molecule type" value="Genomic_DNA"/>
</dbReference>
<keyword evidence="5" id="KW-1278">Translocase</keyword>
<comment type="function">
    <text evidence="6">Part of the ABC transporter complex HmuTUV involved in hemin import. Responsible for energy coupling to the transport system.</text>
</comment>
<dbReference type="PANTHER" id="PTHR42794:SF1">
    <property type="entry name" value="HEMIN IMPORT ATP-BINDING PROTEIN HMUV"/>
    <property type="match status" value="1"/>
</dbReference>
<evidence type="ECO:0000313" key="8">
    <source>
        <dbReference type="EMBL" id="TDR93497.1"/>
    </source>
</evidence>
<gene>
    <name evidence="8" type="ORF">EV668_0759</name>
</gene>
<dbReference type="Proteomes" id="UP000295122">
    <property type="component" value="Unassembled WGS sequence"/>
</dbReference>
<dbReference type="InterPro" id="IPR027417">
    <property type="entry name" value="P-loop_NTPase"/>
</dbReference>
<feature type="domain" description="ABC transporter" evidence="7">
    <location>
        <begin position="7"/>
        <end position="240"/>
    </location>
</feature>
<dbReference type="GO" id="GO:0005524">
    <property type="term" value="F:ATP binding"/>
    <property type="evidence" value="ECO:0007669"/>
    <property type="project" value="UniProtKB-KW"/>
</dbReference>
<keyword evidence="2" id="KW-0813">Transport</keyword>
<name>A0A4R7C9Q5_9HYPH</name>
<dbReference type="InterPro" id="IPR003593">
    <property type="entry name" value="AAA+_ATPase"/>
</dbReference>
<accession>A0A4R7C9Q5</accession>
<dbReference type="Pfam" id="PF00005">
    <property type="entry name" value="ABC_tran"/>
    <property type="match status" value="1"/>
</dbReference>
<dbReference type="RefSeq" id="WP_208111476.1">
    <property type="nucleotide sequence ID" value="NZ_SNZR01000011.1"/>
</dbReference>
<organism evidence="8 9">
    <name type="scientific">Enterovirga rhinocerotis</name>
    <dbReference type="NCBI Taxonomy" id="1339210"/>
    <lineage>
        <taxon>Bacteria</taxon>
        <taxon>Pseudomonadati</taxon>
        <taxon>Pseudomonadota</taxon>
        <taxon>Alphaproteobacteria</taxon>
        <taxon>Hyphomicrobiales</taxon>
        <taxon>Methylobacteriaceae</taxon>
        <taxon>Enterovirga</taxon>
    </lineage>
</organism>
<keyword evidence="3" id="KW-0547">Nucleotide-binding</keyword>
<comment type="similarity">
    <text evidence="1">Belongs to the ABC transporter superfamily.</text>
</comment>
<dbReference type="PANTHER" id="PTHR42794">
    <property type="entry name" value="HEMIN IMPORT ATP-BINDING PROTEIN HMUV"/>
    <property type="match status" value="1"/>
</dbReference>
<dbReference type="GO" id="GO:0016887">
    <property type="term" value="F:ATP hydrolysis activity"/>
    <property type="evidence" value="ECO:0007669"/>
    <property type="project" value="InterPro"/>
</dbReference>
<keyword evidence="4 8" id="KW-0067">ATP-binding</keyword>
<proteinExistence type="inferred from homology"/>
<reference evidence="8 9" key="1">
    <citation type="submission" date="2019-03" db="EMBL/GenBank/DDBJ databases">
        <title>Genomic Encyclopedia of Type Strains, Phase IV (KMG-IV): sequencing the most valuable type-strain genomes for metagenomic binning, comparative biology and taxonomic classification.</title>
        <authorList>
            <person name="Goeker M."/>
        </authorList>
    </citation>
    <scope>NUCLEOTIDE SEQUENCE [LARGE SCALE GENOMIC DNA]</scope>
    <source>
        <strain evidence="8 9">DSM 25903</strain>
    </source>
</reference>
<comment type="caution">
    <text evidence="8">The sequence shown here is derived from an EMBL/GenBank/DDBJ whole genome shotgun (WGS) entry which is preliminary data.</text>
</comment>
<protein>
    <submittedName>
        <fullName evidence="8">Iron complex transport system ATP-binding protein</fullName>
    </submittedName>
</protein>
<evidence type="ECO:0000256" key="3">
    <source>
        <dbReference type="ARBA" id="ARBA00022741"/>
    </source>
</evidence>
<dbReference type="FunFam" id="3.40.50.300:FF:000134">
    <property type="entry name" value="Iron-enterobactin ABC transporter ATP-binding protein"/>
    <property type="match status" value="1"/>
</dbReference>
<sequence length="264" mass="27748">MGEGSPVVVDGLVCRFGEVEAVRGIDLSVAAGAFVGILGPNGSGKTTLLRCIAGLQKPSGGRVLIDGEDVATVPPARLARTLSLQAQDAAGGLGYTVRDVVGMGRLAHRGGLLQGGTGRDREVVESWLSEFDLLGLADRPVETLSGGERQRTMIARAIAQEPSILLLDEPTNHLDIRHRFEVLACVRRLGITVIATLHDIEFAGRLCDRILLLDRGRLRADGPPDEALTSATIGAVYGVAASVDRQPATGQIRIDLQPLAGDGP</sequence>
<dbReference type="InterPro" id="IPR003439">
    <property type="entry name" value="ABC_transporter-like_ATP-bd"/>
</dbReference>
<dbReference type="SMART" id="SM00382">
    <property type="entry name" value="AAA"/>
    <property type="match status" value="1"/>
</dbReference>
<dbReference type="SUPFAM" id="SSF52540">
    <property type="entry name" value="P-loop containing nucleoside triphosphate hydrolases"/>
    <property type="match status" value="1"/>
</dbReference>
<dbReference type="Gene3D" id="3.40.50.300">
    <property type="entry name" value="P-loop containing nucleotide triphosphate hydrolases"/>
    <property type="match status" value="1"/>
</dbReference>
<evidence type="ECO:0000256" key="6">
    <source>
        <dbReference type="ARBA" id="ARBA00037066"/>
    </source>
</evidence>
<dbReference type="PROSITE" id="PS50893">
    <property type="entry name" value="ABC_TRANSPORTER_2"/>
    <property type="match status" value="1"/>
</dbReference>
<evidence type="ECO:0000256" key="5">
    <source>
        <dbReference type="ARBA" id="ARBA00022967"/>
    </source>
</evidence>
<evidence type="ECO:0000256" key="2">
    <source>
        <dbReference type="ARBA" id="ARBA00022448"/>
    </source>
</evidence>
<evidence type="ECO:0000256" key="4">
    <source>
        <dbReference type="ARBA" id="ARBA00022840"/>
    </source>
</evidence>
<keyword evidence="9" id="KW-1185">Reference proteome</keyword>
<evidence type="ECO:0000313" key="9">
    <source>
        <dbReference type="Proteomes" id="UP000295122"/>
    </source>
</evidence>
<dbReference type="AlphaFoldDB" id="A0A4R7C9Q5"/>
<evidence type="ECO:0000259" key="7">
    <source>
        <dbReference type="PROSITE" id="PS50893"/>
    </source>
</evidence>
<evidence type="ECO:0000256" key="1">
    <source>
        <dbReference type="ARBA" id="ARBA00005417"/>
    </source>
</evidence>